<name>A0ABU7XTI1_9FLAO</name>
<dbReference type="InterPro" id="IPR032508">
    <property type="entry name" value="FecR_C"/>
</dbReference>
<keyword evidence="8" id="KW-0675">Receptor</keyword>
<evidence type="ECO:0000259" key="7">
    <source>
        <dbReference type="Pfam" id="PF16344"/>
    </source>
</evidence>
<keyword evidence="9" id="KW-1185">Reference proteome</keyword>
<feature type="domain" description="TonB-dependent receptor plug" evidence="6">
    <location>
        <begin position="144"/>
        <end position="219"/>
    </location>
</feature>
<dbReference type="EMBL" id="JAODOP010000004">
    <property type="protein sequence ID" value="MEF3833818.1"/>
    <property type="molecule type" value="Genomic_DNA"/>
</dbReference>
<dbReference type="Pfam" id="PF00593">
    <property type="entry name" value="TonB_dep_Rec_b-barrel"/>
    <property type="match status" value="1"/>
</dbReference>
<dbReference type="Gene3D" id="2.170.130.10">
    <property type="entry name" value="TonB-dependent receptor, plug domain"/>
    <property type="match status" value="1"/>
</dbReference>
<sequence length="789" mass="91030">MKLILTVFIIICSLQMMSQKRTSFVYDNTALNDVIIELEKEFNIKLSFNSELIENQFVTFQSDDALLETALNIIEEQTNIKFIRISERYYIIKHQNPIDLTATQKLKEIVVNEYLTSGICKKGDGSVVLSPRNLGILPGLTEPDILQSLQLFPGIQSPSETASGLYVRGGTPDQNLILWDGIKMYNSGHFFDMISAFNPYITEEVKFYTGGTKAKYGSRVSSVIDISSSNKIPQKIKGGLGFNMTHADLYVKAPISKKIAIIASARRSFSDIFKSITFKNMSKRVFQNTKFTDGKKAYNVNDINILNEFFYFLDYTTKVIVKPNDNDEITFSNLFTRNKLNNEFSGIFSQYITDNIEIYNKGFSVLWDHNYNHTFSHAFQAYYSNFDLDYSGSSYDENEEVTIYETTKKNIVYDFGIFFNTNWKINKTNELAIGYQLSSNKIRYQLDFGNQIKNGEFKMETFQDRDSNTNHAFYTDYQYKNSNKLILNAGLRANYMSSFNKFFFEPRLHLKAQIAPHLKFKTSAEILHQEVSQIVEFETKDFGLENQIWVLADGINIPILKSSQLTTGFSFSKDGWDIDIDGYVKRVNGLTSLTRGFDNKENEDFFRGKSDVLGLDILIKKKINDYRTWLSYSCINNKFAFNQINEGNPFPGNFDIKHHFRWTHSYSWNNFNVSLGWNVRTGTPYTKALHVLQDEGGLNVNYSKTNSNRLPSYNRLDLSASYKFNLSVKEKWKAKIGVSILNITDNHNLLRRSYKEFNFVEEGLTNTVFQEINRFSLGITPNLSFRVKF</sequence>
<evidence type="ECO:0000256" key="1">
    <source>
        <dbReference type="ARBA" id="ARBA00004442"/>
    </source>
</evidence>
<evidence type="ECO:0000256" key="3">
    <source>
        <dbReference type="ARBA" id="ARBA00023237"/>
    </source>
</evidence>
<dbReference type="Gene3D" id="2.40.170.20">
    <property type="entry name" value="TonB-dependent receptor, beta-barrel domain"/>
    <property type="match status" value="1"/>
</dbReference>
<evidence type="ECO:0000313" key="9">
    <source>
        <dbReference type="Proteomes" id="UP001337305"/>
    </source>
</evidence>
<dbReference type="Gene3D" id="3.55.50.30">
    <property type="match status" value="1"/>
</dbReference>
<evidence type="ECO:0000259" key="5">
    <source>
        <dbReference type="Pfam" id="PF00593"/>
    </source>
</evidence>
<evidence type="ECO:0000313" key="8">
    <source>
        <dbReference type="EMBL" id="MEF3833818.1"/>
    </source>
</evidence>
<feature type="domain" description="TonB-dependent receptor-like beta-barrel" evidence="5">
    <location>
        <begin position="326"/>
        <end position="738"/>
    </location>
</feature>
<comment type="caution">
    <text evidence="8">The sequence shown here is derived from an EMBL/GenBank/DDBJ whole genome shotgun (WGS) entry which is preliminary data.</text>
</comment>
<comment type="similarity">
    <text evidence="4">Belongs to the TonB-dependent receptor family.</text>
</comment>
<dbReference type="Proteomes" id="UP001337305">
    <property type="component" value="Unassembled WGS sequence"/>
</dbReference>
<feature type="domain" description="Protein FecR C-terminal" evidence="7">
    <location>
        <begin position="24"/>
        <end position="92"/>
    </location>
</feature>
<dbReference type="InterPro" id="IPR000531">
    <property type="entry name" value="Beta-barrel_TonB"/>
</dbReference>
<evidence type="ECO:0000259" key="6">
    <source>
        <dbReference type="Pfam" id="PF07715"/>
    </source>
</evidence>
<gene>
    <name evidence="8" type="ORF">N1F79_11805</name>
</gene>
<comment type="subcellular location">
    <subcellularLocation>
        <location evidence="1 4">Cell outer membrane</location>
    </subcellularLocation>
</comment>
<reference evidence="8 9" key="1">
    <citation type="submission" date="2022-09" db="EMBL/GenBank/DDBJ databases">
        <title>Genome sequencing of Flavivirga sp. MEBiC05379.</title>
        <authorList>
            <person name="Oh H.-M."/>
            <person name="Kwon K.K."/>
            <person name="Park M.J."/>
            <person name="Yang S.-H."/>
        </authorList>
    </citation>
    <scope>NUCLEOTIDE SEQUENCE [LARGE SCALE GENOMIC DNA]</scope>
    <source>
        <strain evidence="8 9">MEBiC05379</strain>
    </source>
</reference>
<evidence type="ECO:0000256" key="4">
    <source>
        <dbReference type="RuleBase" id="RU003357"/>
    </source>
</evidence>
<proteinExistence type="inferred from homology"/>
<organism evidence="8 9">
    <name type="scientific">Flavivirga spongiicola</name>
    <dbReference type="NCBI Taxonomy" id="421621"/>
    <lineage>
        <taxon>Bacteria</taxon>
        <taxon>Pseudomonadati</taxon>
        <taxon>Bacteroidota</taxon>
        <taxon>Flavobacteriia</taxon>
        <taxon>Flavobacteriales</taxon>
        <taxon>Flavobacteriaceae</taxon>
        <taxon>Flavivirga</taxon>
    </lineage>
</organism>
<dbReference type="InterPro" id="IPR036942">
    <property type="entry name" value="Beta-barrel_TonB_sf"/>
</dbReference>
<keyword evidence="2 4" id="KW-0472">Membrane</keyword>
<dbReference type="RefSeq" id="WP_303306157.1">
    <property type="nucleotide sequence ID" value="NZ_JAODOP010000004.1"/>
</dbReference>
<evidence type="ECO:0000256" key="2">
    <source>
        <dbReference type="ARBA" id="ARBA00023136"/>
    </source>
</evidence>
<accession>A0ABU7XTI1</accession>
<dbReference type="InterPro" id="IPR012910">
    <property type="entry name" value="Plug_dom"/>
</dbReference>
<protein>
    <submittedName>
        <fullName evidence="8">TonB-dependent receptor</fullName>
    </submittedName>
</protein>
<dbReference type="SUPFAM" id="SSF56935">
    <property type="entry name" value="Porins"/>
    <property type="match status" value="1"/>
</dbReference>
<dbReference type="Pfam" id="PF16344">
    <property type="entry name" value="FecR_C"/>
    <property type="match status" value="1"/>
</dbReference>
<dbReference type="Pfam" id="PF07715">
    <property type="entry name" value="Plug"/>
    <property type="match status" value="1"/>
</dbReference>
<dbReference type="InterPro" id="IPR037066">
    <property type="entry name" value="Plug_dom_sf"/>
</dbReference>
<keyword evidence="4" id="KW-0798">TonB box</keyword>
<keyword evidence="3" id="KW-0998">Cell outer membrane</keyword>